<dbReference type="EMBL" id="CAKMMF010000011">
    <property type="protein sequence ID" value="CAH1205711.1"/>
    <property type="molecule type" value="Genomic_DNA"/>
</dbReference>
<sequence length="36" mass="4218">MITMIPCKDYIIVVDDQKGRAWTYRDIEAVKTTKKS</sequence>
<dbReference type="Proteomes" id="UP000838686">
    <property type="component" value="Unassembled WGS sequence"/>
</dbReference>
<keyword evidence="2" id="KW-1185">Reference proteome</keyword>
<proteinExistence type="predicted"/>
<protein>
    <submittedName>
        <fullName evidence="1">Uncharacterized protein</fullName>
    </submittedName>
</protein>
<accession>A0ABN8GCS4</accession>
<comment type="caution">
    <text evidence="1">The sequence shown here is derived from an EMBL/GenBank/DDBJ whole genome shotgun (WGS) entry which is preliminary data.</text>
</comment>
<organism evidence="1 2">
    <name type="scientific">Paenibacillus plantiphilus</name>
    <dbReference type="NCBI Taxonomy" id="2905650"/>
    <lineage>
        <taxon>Bacteria</taxon>
        <taxon>Bacillati</taxon>
        <taxon>Bacillota</taxon>
        <taxon>Bacilli</taxon>
        <taxon>Bacillales</taxon>
        <taxon>Paenibacillaceae</taxon>
        <taxon>Paenibacillus</taxon>
    </lineage>
</organism>
<gene>
    <name evidence="1" type="ORF">PAECIP111893_02399</name>
</gene>
<evidence type="ECO:0000313" key="1">
    <source>
        <dbReference type="EMBL" id="CAH1205711.1"/>
    </source>
</evidence>
<name>A0ABN8GCS4_9BACL</name>
<reference evidence="1" key="1">
    <citation type="submission" date="2022-01" db="EMBL/GenBank/DDBJ databases">
        <authorList>
            <person name="Criscuolo A."/>
        </authorList>
    </citation>
    <scope>NUCLEOTIDE SEQUENCE</scope>
    <source>
        <strain evidence="1">CIP111893</strain>
    </source>
</reference>
<evidence type="ECO:0000313" key="2">
    <source>
        <dbReference type="Proteomes" id="UP000838686"/>
    </source>
</evidence>